<dbReference type="EnsemblPlants" id="AVESA.00010b.r2.UnG1471920.1">
    <property type="protein sequence ID" value="AVESA.00010b.r2.UnG1471920.1.CDS.1"/>
    <property type="gene ID" value="AVESA.00010b.r2.UnG1471920"/>
</dbReference>
<name>A0ACD6ASS8_AVESA</name>
<evidence type="ECO:0000313" key="1">
    <source>
        <dbReference type="EnsemblPlants" id="AVESA.00010b.r2.UnG1471920.1.CDS.1"/>
    </source>
</evidence>
<dbReference type="Proteomes" id="UP001732700">
    <property type="component" value="Unassembled WGS sequence"/>
</dbReference>
<keyword evidence="2" id="KW-1185">Reference proteome</keyword>
<sequence length="119" mass="14213">MIKGEDCSFTKHMRIKSRLIIRRNLSRYQSPCPSFFENQKDPFRVSISSFGIWALLSSTYFFCFILYLFHFDFSLFLYPYPLGTAFASIENLFLCMNLYYSIPISSRNFPRKIPNWIQN</sequence>
<organism evidence="1 2">
    <name type="scientific">Avena sativa</name>
    <name type="common">Oat</name>
    <dbReference type="NCBI Taxonomy" id="4498"/>
    <lineage>
        <taxon>Eukaryota</taxon>
        <taxon>Viridiplantae</taxon>
        <taxon>Streptophyta</taxon>
        <taxon>Embryophyta</taxon>
        <taxon>Tracheophyta</taxon>
        <taxon>Spermatophyta</taxon>
        <taxon>Magnoliopsida</taxon>
        <taxon>Liliopsida</taxon>
        <taxon>Poales</taxon>
        <taxon>Poaceae</taxon>
        <taxon>BOP clade</taxon>
        <taxon>Pooideae</taxon>
        <taxon>Poodae</taxon>
        <taxon>Poeae</taxon>
        <taxon>Poeae Chloroplast Group 1 (Aveneae type)</taxon>
        <taxon>Aveninae</taxon>
        <taxon>Avena</taxon>
    </lineage>
</organism>
<proteinExistence type="predicted"/>
<reference evidence="1" key="1">
    <citation type="submission" date="2025-09" db="UniProtKB">
        <authorList>
            <consortium name="EnsemblPlants"/>
        </authorList>
    </citation>
    <scope>IDENTIFICATION</scope>
</reference>
<accession>A0ACD6ASS8</accession>
<evidence type="ECO:0000313" key="2">
    <source>
        <dbReference type="Proteomes" id="UP001732700"/>
    </source>
</evidence>
<protein>
    <submittedName>
        <fullName evidence="1">Uncharacterized protein</fullName>
    </submittedName>
</protein>